<evidence type="ECO:0000313" key="1">
    <source>
        <dbReference type="EMBL" id="NWK54966.1"/>
    </source>
</evidence>
<dbReference type="EMBL" id="JACBAZ010000002">
    <property type="protein sequence ID" value="NWK54966.1"/>
    <property type="molecule type" value="Genomic_DNA"/>
</dbReference>
<protein>
    <submittedName>
        <fullName evidence="1">Uncharacterized protein</fullName>
    </submittedName>
</protein>
<organism evidence="1 2">
    <name type="scientific">Oceaniferula marina</name>
    <dbReference type="NCBI Taxonomy" id="2748318"/>
    <lineage>
        <taxon>Bacteria</taxon>
        <taxon>Pseudomonadati</taxon>
        <taxon>Verrucomicrobiota</taxon>
        <taxon>Verrucomicrobiia</taxon>
        <taxon>Verrucomicrobiales</taxon>
        <taxon>Verrucomicrobiaceae</taxon>
        <taxon>Oceaniferula</taxon>
    </lineage>
</organism>
<proteinExistence type="predicted"/>
<comment type="caution">
    <text evidence="1">The sequence shown here is derived from an EMBL/GenBank/DDBJ whole genome shotgun (WGS) entry which is preliminary data.</text>
</comment>
<reference evidence="1 2" key="1">
    <citation type="submission" date="2020-07" db="EMBL/GenBank/DDBJ databases">
        <title>Roseicoccus Jingziensis gen. nov., sp. nov., isolated from coastal seawater.</title>
        <authorList>
            <person name="Feng X."/>
        </authorList>
    </citation>
    <scope>NUCLEOTIDE SEQUENCE [LARGE SCALE GENOMIC DNA]</scope>
    <source>
        <strain evidence="1 2">N1E253</strain>
    </source>
</reference>
<accession>A0A851GC15</accession>
<dbReference type="Proteomes" id="UP000557872">
    <property type="component" value="Unassembled WGS sequence"/>
</dbReference>
<gene>
    <name evidence="1" type="ORF">HW115_05055</name>
</gene>
<keyword evidence="2" id="KW-1185">Reference proteome</keyword>
<sequence length="206" mass="22517">MTGLHFLPGRLFACLVLVSGLSSCGHIYTKSHSYSGGGVVTVNGARITSAVKPMGGEGGFSMSAMVYMAGSATLDGPFIWRIEAEGEQGLHESMTVHRVKVTTSTTKRSEWFPSRHLGVVEPFKPFKKEPGKAYAVFQIPGKLKVFPETDGAITVLADLSVKSTKGTRRKVVQFQLQPGTTSDLEFINLPAEIIEDLENDPREWKW</sequence>
<dbReference type="RefSeq" id="WP_178931511.1">
    <property type="nucleotide sequence ID" value="NZ_JACBAZ010000002.1"/>
</dbReference>
<name>A0A851GC15_9BACT</name>
<dbReference type="AlphaFoldDB" id="A0A851GC15"/>
<evidence type="ECO:0000313" key="2">
    <source>
        <dbReference type="Proteomes" id="UP000557872"/>
    </source>
</evidence>